<gene>
    <name evidence="2" type="ORF">MRX98_01415</name>
</gene>
<organism evidence="2 3">
    <name type="scientific">Desulfatitalea alkaliphila</name>
    <dbReference type="NCBI Taxonomy" id="2929485"/>
    <lineage>
        <taxon>Bacteria</taxon>
        <taxon>Pseudomonadati</taxon>
        <taxon>Thermodesulfobacteriota</taxon>
        <taxon>Desulfobacteria</taxon>
        <taxon>Desulfobacterales</taxon>
        <taxon>Desulfosarcinaceae</taxon>
        <taxon>Desulfatitalea</taxon>
    </lineage>
</organism>
<feature type="signal peptide" evidence="1">
    <location>
        <begin position="1"/>
        <end position="23"/>
    </location>
</feature>
<sequence>MKKTIFITLIATLALFLSGCAAGAPKGSAVDMTGTWRFDVVSPGGSGSPTFELQQEGAALTGNYNGAFGQAPLTGVVKDKAFEIRFISMGTEIVYTGHVDGDSVAGEVDFGGQGEGTFKGRKQ</sequence>
<dbReference type="EMBL" id="JALJRB010000001">
    <property type="protein sequence ID" value="MCJ8499218.1"/>
    <property type="molecule type" value="Genomic_DNA"/>
</dbReference>
<name>A0AA41QZE5_9BACT</name>
<dbReference type="AlphaFoldDB" id="A0AA41QZE5"/>
<reference evidence="2" key="1">
    <citation type="submission" date="2022-04" db="EMBL/GenBank/DDBJ databases">
        <title>Desulfatitalea alkaliphila sp. nov., a novel anaerobic sulfate-reducing bacterium isolated from terrestrial mud volcano, Taman Peninsula, Russia.</title>
        <authorList>
            <person name="Khomyakova M.A."/>
            <person name="Merkel A.Y."/>
            <person name="Slobodkin A.I."/>
        </authorList>
    </citation>
    <scope>NUCLEOTIDE SEQUENCE</scope>
    <source>
        <strain evidence="2">M08but</strain>
    </source>
</reference>
<evidence type="ECO:0000256" key="1">
    <source>
        <dbReference type="SAM" id="SignalP"/>
    </source>
</evidence>
<dbReference type="Proteomes" id="UP001165427">
    <property type="component" value="Unassembled WGS sequence"/>
</dbReference>
<proteinExistence type="predicted"/>
<protein>
    <recommendedName>
        <fullName evidence="4">Extracellular endo-alpha-(1-&gt;5)-L-arabinanase C-terminal domain-containing protein</fullName>
    </recommendedName>
</protein>
<dbReference type="RefSeq" id="WP_246902369.1">
    <property type="nucleotide sequence ID" value="NZ_JALJRB010000001.1"/>
</dbReference>
<feature type="chain" id="PRO_5041465324" description="Extracellular endo-alpha-(1-&gt;5)-L-arabinanase C-terminal domain-containing protein" evidence="1">
    <location>
        <begin position="24"/>
        <end position="123"/>
    </location>
</feature>
<keyword evidence="1" id="KW-0732">Signal</keyword>
<evidence type="ECO:0000313" key="3">
    <source>
        <dbReference type="Proteomes" id="UP001165427"/>
    </source>
</evidence>
<dbReference type="PROSITE" id="PS51257">
    <property type="entry name" value="PROKAR_LIPOPROTEIN"/>
    <property type="match status" value="1"/>
</dbReference>
<accession>A0AA41QZE5</accession>
<evidence type="ECO:0000313" key="2">
    <source>
        <dbReference type="EMBL" id="MCJ8499218.1"/>
    </source>
</evidence>
<keyword evidence="3" id="KW-1185">Reference proteome</keyword>
<comment type="caution">
    <text evidence="2">The sequence shown here is derived from an EMBL/GenBank/DDBJ whole genome shotgun (WGS) entry which is preliminary data.</text>
</comment>
<evidence type="ECO:0008006" key="4">
    <source>
        <dbReference type="Google" id="ProtNLM"/>
    </source>
</evidence>